<proteinExistence type="predicted"/>
<dbReference type="Proteomes" id="UP000199679">
    <property type="component" value="Chromosome I"/>
</dbReference>
<protein>
    <submittedName>
        <fullName evidence="5">Helix-turn-helix domain-containing protein</fullName>
    </submittedName>
</protein>
<evidence type="ECO:0000256" key="3">
    <source>
        <dbReference type="ARBA" id="ARBA00023163"/>
    </source>
</evidence>
<dbReference type="SUPFAM" id="SSF46689">
    <property type="entry name" value="Homeodomain-like"/>
    <property type="match status" value="1"/>
</dbReference>
<dbReference type="RefSeq" id="WP_091379555.1">
    <property type="nucleotide sequence ID" value="NZ_LT629740.1"/>
</dbReference>
<evidence type="ECO:0000256" key="2">
    <source>
        <dbReference type="ARBA" id="ARBA00023125"/>
    </source>
</evidence>
<name>A0A1H2CD59_MUCMA</name>
<dbReference type="STRING" id="652787.SAMN05216490_4900"/>
<dbReference type="Gene3D" id="1.10.10.60">
    <property type="entry name" value="Homeodomain-like"/>
    <property type="match status" value="1"/>
</dbReference>
<evidence type="ECO:0000313" key="6">
    <source>
        <dbReference type="Proteomes" id="UP000199679"/>
    </source>
</evidence>
<evidence type="ECO:0000259" key="4">
    <source>
        <dbReference type="PROSITE" id="PS01124"/>
    </source>
</evidence>
<gene>
    <name evidence="5" type="ORF">SAMN05216490_4900</name>
</gene>
<dbReference type="Pfam" id="PF12833">
    <property type="entry name" value="HTH_18"/>
    <property type="match status" value="1"/>
</dbReference>
<dbReference type="InterPro" id="IPR018060">
    <property type="entry name" value="HTH_AraC"/>
</dbReference>
<dbReference type="PRINTS" id="PR00032">
    <property type="entry name" value="HTHARAC"/>
</dbReference>
<keyword evidence="2" id="KW-0238">DNA-binding</keyword>
<dbReference type="AlphaFoldDB" id="A0A1H2CD59"/>
<dbReference type="OrthoDB" id="643086at2"/>
<keyword evidence="1" id="KW-0805">Transcription regulation</keyword>
<dbReference type="EMBL" id="LT629740">
    <property type="protein sequence ID" value="SDT68373.1"/>
    <property type="molecule type" value="Genomic_DNA"/>
</dbReference>
<accession>A0A1H2CD59</accession>
<dbReference type="GO" id="GO:0043565">
    <property type="term" value="F:sequence-specific DNA binding"/>
    <property type="evidence" value="ECO:0007669"/>
    <property type="project" value="InterPro"/>
</dbReference>
<dbReference type="SMART" id="SM00342">
    <property type="entry name" value="HTH_ARAC"/>
    <property type="match status" value="1"/>
</dbReference>
<dbReference type="PANTHER" id="PTHR43280">
    <property type="entry name" value="ARAC-FAMILY TRANSCRIPTIONAL REGULATOR"/>
    <property type="match status" value="1"/>
</dbReference>
<evidence type="ECO:0000256" key="1">
    <source>
        <dbReference type="ARBA" id="ARBA00023015"/>
    </source>
</evidence>
<dbReference type="InterPro" id="IPR020449">
    <property type="entry name" value="Tscrpt_reg_AraC-type_HTH"/>
</dbReference>
<dbReference type="GO" id="GO:0003700">
    <property type="term" value="F:DNA-binding transcription factor activity"/>
    <property type="evidence" value="ECO:0007669"/>
    <property type="project" value="InterPro"/>
</dbReference>
<dbReference type="PROSITE" id="PS01124">
    <property type="entry name" value="HTH_ARAC_FAMILY_2"/>
    <property type="match status" value="1"/>
</dbReference>
<keyword evidence="3" id="KW-0804">Transcription</keyword>
<keyword evidence="6" id="KW-1185">Reference proteome</keyword>
<reference evidence="5 6" key="1">
    <citation type="submission" date="2016-10" db="EMBL/GenBank/DDBJ databases">
        <authorList>
            <person name="de Groot N.N."/>
        </authorList>
    </citation>
    <scope>NUCLEOTIDE SEQUENCE [LARGE SCALE GENOMIC DNA]</scope>
    <source>
        <strain evidence="5 6">MP1X4</strain>
    </source>
</reference>
<sequence>MKRSDVLHIKNLHQYYAAASLGKPRHPLISIYNFKEMPQLAVPEALRFTLDFYVVTIKYNCTCKSTYGQTSYDYDEGVMGFFGPKQVLGIERELPTPENGWCLTFHPDLLNGYELGKKVRDYDFFSYSVNEALILSEDEERDMEELFQKVKKELERPIDRFSQDVVIAQLGLLLTFSNRFYNRQFITRKPLNNQLLSQFDELLNTCFQNDVGRQHLPTVTSLAEKLNLSSKYLSALLKQLTGLTAQQHIHEKIIQIAKQELSTTNITVSEIAYKFGFDYPQSFSKLFKNKTNMSPLEFRQSRN</sequence>
<evidence type="ECO:0000313" key="5">
    <source>
        <dbReference type="EMBL" id="SDT68373.1"/>
    </source>
</evidence>
<feature type="domain" description="HTH araC/xylS-type" evidence="4">
    <location>
        <begin position="201"/>
        <end position="301"/>
    </location>
</feature>
<organism evidence="5 6">
    <name type="scientific">Mucilaginibacter mallensis</name>
    <dbReference type="NCBI Taxonomy" id="652787"/>
    <lineage>
        <taxon>Bacteria</taxon>
        <taxon>Pseudomonadati</taxon>
        <taxon>Bacteroidota</taxon>
        <taxon>Sphingobacteriia</taxon>
        <taxon>Sphingobacteriales</taxon>
        <taxon>Sphingobacteriaceae</taxon>
        <taxon>Mucilaginibacter</taxon>
    </lineage>
</organism>
<dbReference type="InterPro" id="IPR009057">
    <property type="entry name" value="Homeodomain-like_sf"/>
</dbReference>
<dbReference type="PANTHER" id="PTHR43280:SF32">
    <property type="entry name" value="TRANSCRIPTIONAL REGULATORY PROTEIN"/>
    <property type="match status" value="1"/>
</dbReference>